<dbReference type="KEGG" id="mng:MNEG_14036"/>
<keyword evidence="4" id="KW-1185">Reference proteome</keyword>
<feature type="compositionally biased region" description="Low complexity" evidence="2">
    <location>
        <begin position="286"/>
        <end position="305"/>
    </location>
</feature>
<protein>
    <submittedName>
        <fullName evidence="3">Uncharacterized protein</fullName>
    </submittedName>
</protein>
<dbReference type="InterPro" id="IPR015267">
    <property type="entry name" value="PPP4R2"/>
</dbReference>
<gene>
    <name evidence="3" type="ORF">MNEG_14036</name>
</gene>
<feature type="compositionally biased region" description="Basic and acidic residues" evidence="2">
    <location>
        <begin position="208"/>
        <end position="217"/>
    </location>
</feature>
<dbReference type="Pfam" id="PF09184">
    <property type="entry name" value="PPP4R2"/>
    <property type="match status" value="1"/>
</dbReference>
<feature type="compositionally biased region" description="Low complexity" evidence="2">
    <location>
        <begin position="239"/>
        <end position="257"/>
    </location>
</feature>
<sequence>MTGEGASSARIAGSAELEAFIRFQWPLVRPLLEYLLELQLRRFEESSGVEVGPARPVLLDGEALDPLIQRLKGYMIGFDATPWTAQRLAELLLEPGKQYKQLHKLALALEKLLLVSSGLPAAQEPPPPPLLSALRPVNENPPKAAGAAGSGAKRTREDEGTGMGLVSATLGIRTALTPDGAVATMVANGDGRGPDNADGASGGPDGPEDAKRPRTVEGSDGPGAEQRQESSGAEGGQEGQQQEQQQQREQQEQQQPEGEGGEQLVPEQPGAEGQEQSQQREERAAAAEQQQDAQLRPQQQAGADG</sequence>
<dbReference type="GO" id="GO:0005737">
    <property type="term" value="C:cytoplasm"/>
    <property type="evidence" value="ECO:0007669"/>
    <property type="project" value="TreeGrafter"/>
</dbReference>
<name>A0A0D2MFP5_9CHLO</name>
<dbReference type="GeneID" id="25731558"/>
<dbReference type="Proteomes" id="UP000054498">
    <property type="component" value="Unassembled WGS sequence"/>
</dbReference>
<accession>A0A0D2MFP5</accession>
<dbReference type="STRING" id="145388.A0A0D2MFP5"/>
<dbReference type="GO" id="GO:0005634">
    <property type="term" value="C:nucleus"/>
    <property type="evidence" value="ECO:0007669"/>
    <property type="project" value="TreeGrafter"/>
</dbReference>
<dbReference type="GO" id="GO:0019888">
    <property type="term" value="F:protein phosphatase regulator activity"/>
    <property type="evidence" value="ECO:0007669"/>
    <property type="project" value="InterPro"/>
</dbReference>
<dbReference type="RefSeq" id="XP_013892945.1">
    <property type="nucleotide sequence ID" value="XM_014037491.1"/>
</dbReference>
<organism evidence="3 4">
    <name type="scientific">Monoraphidium neglectum</name>
    <dbReference type="NCBI Taxonomy" id="145388"/>
    <lineage>
        <taxon>Eukaryota</taxon>
        <taxon>Viridiplantae</taxon>
        <taxon>Chlorophyta</taxon>
        <taxon>core chlorophytes</taxon>
        <taxon>Chlorophyceae</taxon>
        <taxon>CS clade</taxon>
        <taxon>Sphaeropleales</taxon>
        <taxon>Selenastraceae</taxon>
        <taxon>Monoraphidium</taxon>
    </lineage>
</organism>
<feature type="region of interest" description="Disordered" evidence="2">
    <location>
        <begin position="120"/>
        <end position="162"/>
    </location>
</feature>
<evidence type="ECO:0000313" key="3">
    <source>
        <dbReference type="EMBL" id="KIY93925.1"/>
    </source>
</evidence>
<feature type="region of interest" description="Disordered" evidence="2">
    <location>
        <begin position="184"/>
        <end position="305"/>
    </location>
</feature>
<dbReference type="GO" id="GO:0030289">
    <property type="term" value="C:protein phosphatase 4 complex"/>
    <property type="evidence" value="ECO:0007669"/>
    <property type="project" value="InterPro"/>
</dbReference>
<evidence type="ECO:0000256" key="2">
    <source>
        <dbReference type="SAM" id="MobiDB-lite"/>
    </source>
</evidence>
<dbReference type="OrthoDB" id="341898at2759"/>
<proteinExistence type="inferred from homology"/>
<reference evidence="3 4" key="1">
    <citation type="journal article" date="2013" name="BMC Genomics">
        <title>Reconstruction of the lipid metabolism for the microalga Monoraphidium neglectum from its genome sequence reveals characteristics suitable for biofuel production.</title>
        <authorList>
            <person name="Bogen C."/>
            <person name="Al-Dilaimi A."/>
            <person name="Albersmeier A."/>
            <person name="Wichmann J."/>
            <person name="Grundmann M."/>
            <person name="Rupp O."/>
            <person name="Lauersen K.J."/>
            <person name="Blifernez-Klassen O."/>
            <person name="Kalinowski J."/>
            <person name="Goesmann A."/>
            <person name="Mussgnug J.H."/>
            <person name="Kruse O."/>
        </authorList>
    </citation>
    <scope>NUCLEOTIDE SEQUENCE [LARGE SCALE GENOMIC DNA]</scope>
    <source>
        <strain evidence="3 4">SAG 48.87</strain>
    </source>
</reference>
<dbReference type="PANTHER" id="PTHR16487">
    <property type="entry name" value="PPP4R2-RELATED PROTEIN"/>
    <property type="match status" value="1"/>
</dbReference>
<evidence type="ECO:0000256" key="1">
    <source>
        <dbReference type="ARBA" id="ARBA00009207"/>
    </source>
</evidence>
<evidence type="ECO:0000313" key="4">
    <source>
        <dbReference type="Proteomes" id="UP000054498"/>
    </source>
</evidence>
<comment type="similarity">
    <text evidence="1">Belongs to the PPP4R2 family.</text>
</comment>
<dbReference type="AlphaFoldDB" id="A0A0D2MFP5"/>
<dbReference type="EMBL" id="KK104433">
    <property type="protein sequence ID" value="KIY93925.1"/>
    <property type="molecule type" value="Genomic_DNA"/>
</dbReference>
<dbReference type="PANTHER" id="PTHR16487:SF0">
    <property type="entry name" value="PROTEIN PHOSPHATASE 4 REGULATORY SUBUNIT 2-RELATED"/>
    <property type="match status" value="1"/>
</dbReference>